<dbReference type="SMART" id="SM00824">
    <property type="entry name" value="PKS_TE"/>
    <property type="match status" value="1"/>
</dbReference>
<dbReference type="EMBL" id="CP016076">
    <property type="protein sequence ID" value="APU13374.1"/>
    <property type="molecule type" value="Genomic_DNA"/>
</dbReference>
<protein>
    <submittedName>
        <fullName evidence="4">Thioesterase</fullName>
    </submittedName>
</protein>
<dbReference type="Proteomes" id="UP000185511">
    <property type="component" value="Chromosome"/>
</dbReference>
<accession>A0AAC9LAI0</accession>
<dbReference type="InterPro" id="IPR001031">
    <property type="entry name" value="Thioesterase"/>
</dbReference>
<dbReference type="Pfam" id="PF00975">
    <property type="entry name" value="Thioesterase"/>
    <property type="match status" value="1"/>
</dbReference>
<proteinExistence type="inferred from homology"/>
<dbReference type="Gene3D" id="3.40.50.1820">
    <property type="entry name" value="alpha/beta hydrolase"/>
    <property type="match status" value="1"/>
</dbReference>
<keyword evidence="2" id="KW-0378">Hydrolase</keyword>
<dbReference type="PANTHER" id="PTHR11487:SF0">
    <property type="entry name" value="S-ACYL FATTY ACID SYNTHASE THIOESTERASE, MEDIUM CHAIN"/>
    <property type="match status" value="1"/>
</dbReference>
<evidence type="ECO:0000256" key="1">
    <source>
        <dbReference type="ARBA" id="ARBA00007169"/>
    </source>
</evidence>
<evidence type="ECO:0000313" key="5">
    <source>
        <dbReference type="Proteomes" id="UP000185511"/>
    </source>
</evidence>
<dbReference type="InterPro" id="IPR029058">
    <property type="entry name" value="AB_hydrolase_fold"/>
</dbReference>
<reference evidence="5" key="1">
    <citation type="submission" date="2016-06" db="EMBL/GenBank/DDBJ databases">
        <title>Complete genome sequence of Actinoalloteichus fjordicus DSM 46855 (=ADI127-17), type strain of the new species Actinoalloteichus fjordicus.</title>
        <authorList>
            <person name="Ruckert C."/>
            <person name="Nouioui I."/>
            <person name="Willmese J."/>
            <person name="van Wezel G."/>
            <person name="Klenk H.-P."/>
            <person name="Kalinowski J."/>
            <person name="Zotchev S.B."/>
        </authorList>
    </citation>
    <scope>NUCLEOTIDE SEQUENCE [LARGE SCALE GENOMIC DNA]</scope>
    <source>
        <strain evidence="5">ADI127-7</strain>
    </source>
</reference>
<dbReference type="InterPro" id="IPR020802">
    <property type="entry name" value="TesA-like"/>
</dbReference>
<sequence>MTIPVVPAEVLWFRRFLPITAPRVRLFCFAHAGGAASAFRGWPQGLSRDVEMLAVRYPGRQDRLGEPGAERMDDLVEPIVAAMAPFRTEPIALFGHSMGAAVAYEVAVRLEQLGTPALVLFVSGYPAPLHHDARPFAPQDDRTMLAEIRAIGGPQLADLDPTLLELMLPALRADWNVLTTYRPTRGRPLSTPVVAYAASDDALAPIDRVVDWAEVTTAMFAHRTFVGGHFYLVDQESELTSDLTRHLASTGRSARR</sequence>
<evidence type="ECO:0000259" key="3">
    <source>
        <dbReference type="SMART" id="SM00824"/>
    </source>
</evidence>
<dbReference type="InterPro" id="IPR012223">
    <property type="entry name" value="TEII"/>
</dbReference>
<dbReference type="RefSeq" id="WP_083682979.1">
    <property type="nucleotide sequence ID" value="NZ_CP016076.1"/>
</dbReference>
<evidence type="ECO:0000256" key="2">
    <source>
        <dbReference type="ARBA" id="ARBA00022801"/>
    </source>
</evidence>
<dbReference type="PANTHER" id="PTHR11487">
    <property type="entry name" value="THIOESTERASE"/>
    <property type="match status" value="1"/>
</dbReference>
<keyword evidence="5" id="KW-1185">Reference proteome</keyword>
<name>A0AAC9LAI0_9PSEU</name>
<dbReference type="KEGG" id="acad:UA74_06505"/>
<dbReference type="SUPFAM" id="SSF53474">
    <property type="entry name" value="alpha/beta-Hydrolases"/>
    <property type="match status" value="1"/>
</dbReference>
<dbReference type="GO" id="GO:0008610">
    <property type="term" value="P:lipid biosynthetic process"/>
    <property type="evidence" value="ECO:0007669"/>
    <property type="project" value="TreeGrafter"/>
</dbReference>
<dbReference type="AlphaFoldDB" id="A0AAC9LAI0"/>
<gene>
    <name evidence="4" type="ORF">UA74_06505</name>
</gene>
<dbReference type="GO" id="GO:0016787">
    <property type="term" value="F:hydrolase activity"/>
    <property type="evidence" value="ECO:0007669"/>
    <property type="project" value="UniProtKB-KW"/>
</dbReference>
<feature type="domain" description="Thioesterase TesA-like" evidence="3">
    <location>
        <begin position="27"/>
        <end position="210"/>
    </location>
</feature>
<evidence type="ECO:0000313" key="4">
    <source>
        <dbReference type="EMBL" id="APU13374.1"/>
    </source>
</evidence>
<comment type="similarity">
    <text evidence="1">Belongs to the thioesterase family.</text>
</comment>
<organism evidence="4 5">
    <name type="scientific">Actinoalloteichus fjordicus</name>
    <dbReference type="NCBI Taxonomy" id="1612552"/>
    <lineage>
        <taxon>Bacteria</taxon>
        <taxon>Bacillati</taxon>
        <taxon>Actinomycetota</taxon>
        <taxon>Actinomycetes</taxon>
        <taxon>Pseudonocardiales</taxon>
        <taxon>Pseudonocardiaceae</taxon>
        <taxon>Actinoalloteichus</taxon>
    </lineage>
</organism>